<dbReference type="PANTHER" id="PTHR47481">
    <property type="match status" value="1"/>
</dbReference>
<gene>
    <name evidence="1" type="ORF">DH2020_038241</name>
</gene>
<keyword evidence="2" id="KW-1185">Reference proteome</keyword>
<comment type="caution">
    <text evidence="1">The sequence shown here is derived from an EMBL/GenBank/DDBJ whole genome shotgun (WGS) entry which is preliminary data.</text>
</comment>
<reference evidence="1 2" key="1">
    <citation type="journal article" date="2021" name="Comput. Struct. Biotechnol. J.">
        <title>De novo genome assembly of the potent medicinal plant Rehmannia glutinosa using nanopore technology.</title>
        <authorList>
            <person name="Ma L."/>
            <person name="Dong C."/>
            <person name="Song C."/>
            <person name="Wang X."/>
            <person name="Zheng X."/>
            <person name="Niu Y."/>
            <person name="Chen S."/>
            <person name="Feng W."/>
        </authorList>
    </citation>
    <scope>NUCLEOTIDE SEQUENCE [LARGE SCALE GENOMIC DNA]</scope>
    <source>
        <strain evidence="1">DH-2019</strain>
    </source>
</reference>
<evidence type="ECO:0000313" key="2">
    <source>
        <dbReference type="Proteomes" id="UP001318860"/>
    </source>
</evidence>
<sequence>MALPVTSAIAPSIKLDRNNYTYWRIQVLSDVRAHGFEDFLFGKTTAPPQFVVLDESSSSPTSNPEYLLWIRRDQTLFSWLLASVSESMLGYINRHHFIRNLVGHPSAQCAAKRFGNPQSRGGGFGSRGRGSVVSLSHFLPLTTFCS</sequence>
<evidence type="ECO:0008006" key="3">
    <source>
        <dbReference type="Google" id="ProtNLM"/>
    </source>
</evidence>
<organism evidence="1 2">
    <name type="scientific">Rehmannia glutinosa</name>
    <name type="common">Chinese foxglove</name>
    <dbReference type="NCBI Taxonomy" id="99300"/>
    <lineage>
        <taxon>Eukaryota</taxon>
        <taxon>Viridiplantae</taxon>
        <taxon>Streptophyta</taxon>
        <taxon>Embryophyta</taxon>
        <taxon>Tracheophyta</taxon>
        <taxon>Spermatophyta</taxon>
        <taxon>Magnoliopsida</taxon>
        <taxon>eudicotyledons</taxon>
        <taxon>Gunneridae</taxon>
        <taxon>Pentapetalae</taxon>
        <taxon>asterids</taxon>
        <taxon>lamiids</taxon>
        <taxon>Lamiales</taxon>
        <taxon>Orobanchaceae</taxon>
        <taxon>Rehmannieae</taxon>
        <taxon>Rehmannia</taxon>
    </lineage>
</organism>
<dbReference type="EMBL" id="JABTTQ020001836">
    <property type="protein sequence ID" value="KAK6128009.1"/>
    <property type="molecule type" value="Genomic_DNA"/>
</dbReference>
<dbReference type="Proteomes" id="UP001318860">
    <property type="component" value="Unassembled WGS sequence"/>
</dbReference>
<accession>A0ABR0V0B3</accession>
<dbReference type="PANTHER" id="PTHR47481:SF28">
    <property type="entry name" value="RETROTRANSPOSON COPIA-LIKE N-TERMINAL DOMAIN-CONTAINING PROTEIN"/>
    <property type="match status" value="1"/>
</dbReference>
<evidence type="ECO:0000313" key="1">
    <source>
        <dbReference type="EMBL" id="KAK6128009.1"/>
    </source>
</evidence>
<name>A0ABR0V0B3_REHGL</name>
<proteinExistence type="predicted"/>
<protein>
    <recommendedName>
        <fullName evidence="3">Retrotransposon Copia-like N-terminal domain-containing protein</fullName>
    </recommendedName>
</protein>